<evidence type="ECO:0000313" key="2">
    <source>
        <dbReference type="WBParaSite" id="PEQ_0000104301-mRNA-1"/>
    </source>
</evidence>
<sequence>MVAGEAEAQARCHWVSANPQGSLELGRPFVRESLIPSREPEQGALQGLGITGTGLVYIETQGQVGELRRVLVGLLKGEGKASSGW</sequence>
<name>A0A914R455_PAREQ</name>
<dbReference type="Proteomes" id="UP000887564">
    <property type="component" value="Unplaced"/>
</dbReference>
<organism evidence="1 2">
    <name type="scientific">Parascaris equorum</name>
    <name type="common">Equine roundworm</name>
    <dbReference type="NCBI Taxonomy" id="6256"/>
    <lineage>
        <taxon>Eukaryota</taxon>
        <taxon>Metazoa</taxon>
        <taxon>Ecdysozoa</taxon>
        <taxon>Nematoda</taxon>
        <taxon>Chromadorea</taxon>
        <taxon>Rhabditida</taxon>
        <taxon>Spirurina</taxon>
        <taxon>Ascaridomorpha</taxon>
        <taxon>Ascaridoidea</taxon>
        <taxon>Ascarididae</taxon>
        <taxon>Parascaris</taxon>
    </lineage>
</organism>
<dbReference type="AlphaFoldDB" id="A0A914R455"/>
<proteinExistence type="predicted"/>
<accession>A0A914R455</accession>
<keyword evidence="1" id="KW-1185">Reference proteome</keyword>
<protein>
    <submittedName>
        <fullName evidence="2">Uncharacterized protein</fullName>
    </submittedName>
</protein>
<reference evidence="2" key="1">
    <citation type="submission" date="2022-11" db="UniProtKB">
        <authorList>
            <consortium name="WormBaseParasite"/>
        </authorList>
    </citation>
    <scope>IDENTIFICATION</scope>
</reference>
<evidence type="ECO:0000313" key="1">
    <source>
        <dbReference type="Proteomes" id="UP000887564"/>
    </source>
</evidence>
<dbReference type="WBParaSite" id="PEQ_0000104301-mRNA-1">
    <property type="protein sequence ID" value="PEQ_0000104301-mRNA-1"/>
    <property type="gene ID" value="PEQ_0000104301"/>
</dbReference>